<comment type="similarity">
    <text evidence="1 9">Belongs to the RNase T2 family.</text>
</comment>
<dbReference type="GO" id="GO:0003723">
    <property type="term" value="F:RNA binding"/>
    <property type="evidence" value="ECO:0007669"/>
    <property type="project" value="InterPro"/>
</dbReference>
<organism evidence="10 11">
    <name type="scientific">Zostera marina</name>
    <name type="common">Eelgrass</name>
    <dbReference type="NCBI Taxonomy" id="29655"/>
    <lineage>
        <taxon>Eukaryota</taxon>
        <taxon>Viridiplantae</taxon>
        <taxon>Streptophyta</taxon>
        <taxon>Embryophyta</taxon>
        <taxon>Tracheophyta</taxon>
        <taxon>Spermatophyta</taxon>
        <taxon>Magnoliopsida</taxon>
        <taxon>Liliopsida</taxon>
        <taxon>Zosteraceae</taxon>
        <taxon>Zostera</taxon>
    </lineage>
</organism>
<dbReference type="FunFam" id="3.90.730.10:FF:000007">
    <property type="entry name" value="Ribonuclease T2"/>
    <property type="match status" value="1"/>
</dbReference>
<evidence type="ECO:0000256" key="1">
    <source>
        <dbReference type="ARBA" id="ARBA00007469"/>
    </source>
</evidence>
<dbReference type="SUPFAM" id="SSF55895">
    <property type="entry name" value="Ribonuclease Rh-like"/>
    <property type="match status" value="1"/>
</dbReference>
<keyword evidence="2" id="KW-0540">Nuclease</keyword>
<evidence type="ECO:0000256" key="3">
    <source>
        <dbReference type="ARBA" id="ARBA00022729"/>
    </source>
</evidence>
<dbReference type="PANTHER" id="PTHR11240">
    <property type="entry name" value="RIBONUCLEASE T2"/>
    <property type="match status" value="1"/>
</dbReference>
<dbReference type="GO" id="GO:0033897">
    <property type="term" value="F:ribonuclease T2 activity"/>
    <property type="evidence" value="ECO:0007669"/>
    <property type="project" value="InterPro"/>
</dbReference>
<evidence type="ECO:0000256" key="7">
    <source>
        <dbReference type="ARBA" id="ARBA00023239"/>
    </source>
</evidence>
<dbReference type="EMBL" id="LFYR01001623">
    <property type="protein sequence ID" value="KMZ60434.1"/>
    <property type="molecule type" value="Genomic_DNA"/>
</dbReference>
<dbReference type="InterPro" id="IPR036430">
    <property type="entry name" value="RNase_T2-like_sf"/>
</dbReference>
<dbReference type="AlphaFoldDB" id="A0A0K9NUH4"/>
<feature type="active site" evidence="8">
    <location>
        <position position="141"/>
    </location>
</feature>
<evidence type="ECO:0000313" key="10">
    <source>
        <dbReference type="EMBL" id="KMZ60434.1"/>
    </source>
</evidence>
<dbReference type="Gene3D" id="3.90.730.10">
    <property type="entry name" value="Ribonuclease T2-like"/>
    <property type="match status" value="1"/>
</dbReference>
<feature type="active site" evidence="8">
    <location>
        <position position="77"/>
    </location>
</feature>
<keyword evidence="7" id="KW-0456">Lyase</keyword>
<dbReference type="Pfam" id="PF00445">
    <property type="entry name" value="Ribonuclease_T2"/>
    <property type="match status" value="1"/>
</dbReference>
<dbReference type="OMA" id="SWSPTFC"/>
<dbReference type="GO" id="GO:0005576">
    <property type="term" value="C:extracellular region"/>
    <property type="evidence" value="ECO:0000318"/>
    <property type="project" value="GO_Central"/>
</dbReference>
<keyword evidence="4" id="KW-0255">Endonuclease</keyword>
<evidence type="ECO:0000256" key="5">
    <source>
        <dbReference type="ARBA" id="ARBA00022801"/>
    </source>
</evidence>
<protein>
    <submittedName>
        <fullName evidence="10">Ribonuclease 2</fullName>
    </submittedName>
</protein>
<evidence type="ECO:0000313" key="11">
    <source>
        <dbReference type="Proteomes" id="UP000036987"/>
    </source>
</evidence>
<keyword evidence="3" id="KW-0732">Signal</keyword>
<dbReference type="OrthoDB" id="435754at2759"/>
<name>A0A0K9NUH4_ZOSMR</name>
<dbReference type="GO" id="GO:0004521">
    <property type="term" value="F:RNA endonuclease activity"/>
    <property type="evidence" value="ECO:0000318"/>
    <property type="project" value="GO_Central"/>
</dbReference>
<comment type="caution">
    <text evidence="10">The sequence shown here is derived from an EMBL/GenBank/DDBJ whole genome shotgun (WGS) entry which is preliminary data.</text>
</comment>
<evidence type="ECO:0000256" key="6">
    <source>
        <dbReference type="ARBA" id="ARBA00023157"/>
    </source>
</evidence>
<keyword evidence="5" id="KW-0378">Hydrolase</keyword>
<dbReference type="InterPro" id="IPR033697">
    <property type="entry name" value="Ribonuclease_T2_eukaryotic"/>
</dbReference>
<dbReference type="CDD" id="cd01061">
    <property type="entry name" value="RNase_T2_euk"/>
    <property type="match status" value="1"/>
</dbReference>
<keyword evidence="6" id="KW-1015">Disulfide bond</keyword>
<evidence type="ECO:0000256" key="8">
    <source>
        <dbReference type="PIRSR" id="PIRSR633697-1"/>
    </source>
</evidence>
<evidence type="ECO:0000256" key="9">
    <source>
        <dbReference type="RuleBase" id="RU004328"/>
    </source>
</evidence>
<reference evidence="11" key="1">
    <citation type="journal article" date="2016" name="Nature">
        <title>The genome of the seagrass Zostera marina reveals angiosperm adaptation to the sea.</title>
        <authorList>
            <person name="Olsen J.L."/>
            <person name="Rouze P."/>
            <person name="Verhelst B."/>
            <person name="Lin Y.-C."/>
            <person name="Bayer T."/>
            <person name="Collen J."/>
            <person name="Dattolo E."/>
            <person name="De Paoli E."/>
            <person name="Dittami S."/>
            <person name="Maumus F."/>
            <person name="Michel G."/>
            <person name="Kersting A."/>
            <person name="Lauritano C."/>
            <person name="Lohaus R."/>
            <person name="Toepel M."/>
            <person name="Tonon T."/>
            <person name="Vanneste K."/>
            <person name="Amirebrahimi M."/>
            <person name="Brakel J."/>
            <person name="Bostroem C."/>
            <person name="Chovatia M."/>
            <person name="Grimwood J."/>
            <person name="Jenkins J.W."/>
            <person name="Jueterbock A."/>
            <person name="Mraz A."/>
            <person name="Stam W.T."/>
            <person name="Tice H."/>
            <person name="Bornberg-Bauer E."/>
            <person name="Green P.J."/>
            <person name="Pearson G.A."/>
            <person name="Procaccini G."/>
            <person name="Duarte C.M."/>
            <person name="Schmutz J."/>
            <person name="Reusch T.B.H."/>
            <person name="Van de Peer Y."/>
        </authorList>
    </citation>
    <scope>NUCLEOTIDE SEQUENCE [LARGE SCALE GENOMIC DNA]</scope>
    <source>
        <strain evidence="11">cv. Finnish</strain>
    </source>
</reference>
<dbReference type="GO" id="GO:0006401">
    <property type="term" value="P:RNA catabolic process"/>
    <property type="evidence" value="ECO:0000318"/>
    <property type="project" value="GO_Central"/>
</dbReference>
<accession>A0A0K9NUH4</accession>
<evidence type="ECO:0000256" key="2">
    <source>
        <dbReference type="ARBA" id="ARBA00022722"/>
    </source>
</evidence>
<keyword evidence="11" id="KW-1185">Reference proteome</keyword>
<dbReference type="PANTHER" id="PTHR11240:SF22">
    <property type="entry name" value="RIBONUCLEASE T2"/>
    <property type="match status" value="1"/>
</dbReference>
<feature type="active site" evidence="8">
    <location>
        <position position="138"/>
    </location>
</feature>
<dbReference type="InterPro" id="IPR001568">
    <property type="entry name" value="RNase_T2-like"/>
</dbReference>
<gene>
    <name evidence="10" type="ORF">ZOSMA_5G03020</name>
</gene>
<dbReference type="GO" id="GO:0016787">
    <property type="term" value="F:hydrolase activity"/>
    <property type="evidence" value="ECO:0007669"/>
    <property type="project" value="UniProtKB-KW"/>
</dbReference>
<dbReference type="Proteomes" id="UP000036987">
    <property type="component" value="Unassembled WGS sequence"/>
</dbReference>
<evidence type="ECO:0000256" key="4">
    <source>
        <dbReference type="ARBA" id="ARBA00022759"/>
    </source>
</evidence>
<proteinExistence type="inferred from homology"/>
<sequence length="281" mass="31161">MAQIAGIKTFFGPILILTLLYLSTLAFSSSFLSKQKEFDYYLLAVQWPGTACKSVGKCCDTNGCCDSSAPRSEFTIHGLWADYDDGSWPACCFKSDIANFDINQILPLLGDLQKYWPSYSCSSTSICHGRKGLFWAHEVKHGTCMFSHIKDEYTYFTTTLDLYTKYNITKMLDSAGFVVSNAASYPLKDVVAAIENSVGASPTVVCSKGAIKEIRICFYKNFEPRDCVIGSNANYDKLYWGSCPKYISLPSCAPIAKSQRSTLTWSDEDDETRNAIALASI</sequence>